<dbReference type="Proteomes" id="UP000762676">
    <property type="component" value="Unassembled WGS sequence"/>
</dbReference>
<reference evidence="2 3" key="1">
    <citation type="journal article" date="2021" name="Elife">
        <title>Chloroplast acquisition without the gene transfer in kleptoplastic sea slugs, Plakobranchus ocellatus.</title>
        <authorList>
            <person name="Maeda T."/>
            <person name="Takahashi S."/>
            <person name="Yoshida T."/>
            <person name="Shimamura S."/>
            <person name="Takaki Y."/>
            <person name="Nagai Y."/>
            <person name="Toyoda A."/>
            <person name="Suzuki Y."/>
            <person name="Arimoto A."/>
            <person name="Ishii H."/>
            <person name="Satoh N."/>
            <person name="Nishiyama T."/>
            <person name="Hasebe M."/>
            <person name="Maruyama T."/>
            <person name="Minagawa J."/>
            <person name="Obokata J."/>
            <person name="Shigenobu S."/>
        </authorList>
    </citation>
    <scope>NUCLEOTIDE SEQUENCE [LARGE SCALE GENOMIC DNA]</scope>
</reference>
<evidence type="ECO:0000313" key="3">
    <source>
        <dbReference type="Proteomes" id="UP000762676"/>
    </source>
</evidence>
<dbReference type="EMBL" id="BMAT01005187">
    <property type="protein sequence ID" value="GFR88830.1"/>
    <property type="molecule type" value="Genomic_DNA"/>
</dbReference>
<accession>A0AAV4GVX3</accession>
<keyword evidence="3" id="KW-1185">Reference proteome</keyword>
<protein>
    <submittedName>
        <fullName evidence="2">Tumor necrosis factor receptor superfamily member 16-like</fullName>
    </submittedName>
</protein>
<evidence type="ECO:0000313" key="2">
    <source>
        <dbReference type="EMBL" id="GFR88830.1"/>
    </source>
</evidence>
<evidence type="ECO:0000256" key="1">
    <source>
        <dbReference type="SAM" id="MobiDB-lite"/>
    </source>
</evidence>
<keyword evidence="2" id="KW-0675">Receptor</keyword>
<name>A0AAV4GVX3_9GAST</name>
<proteinExistence type="predicted"/>
<dbReference type="AlphaFoldDB" id="A0AAV4GVX3"/>
<feature type="region of interest" description="Disordered" evidence="1">
    <location>
        <begin position="93"/>
        <end position="160"/>
    </location>
</feature>
<organism evidence="2 3">
    <name type="scientific">Elysia marginata</name>
    <dbReference type="NCBI Taxonomy" id="1093978"/>
    <lineage>
        <taxon>Eukaryota</taxon>
        <taxon>Metazoa</taxon>
        <taxon>Spiralia</taxon>
        <taxon>Lophotrochozoa</taxon>
        <taxon>Mollusca</taxon>
        <taxon>Gastropoda</taxon>
        <taxon>Heterobranchia</taxon>
        <taxon>Euthyneura</taxon>
        <taxon>Panpulmonata</taxon>
        <taxon>Sacoglossa</taxon>
        <taxon>Placobranchoidea</taxon>
        <taxon>Plakobranchidae</taxon>
        <taxon>Elysia</taxon>
    </lineage>
</organism>
<gene>
    <name evidence="2" type="ORF">ElyMa_002527700</name>
</gene>
<comment type="caution">
    <text evidence="2">The sequence shown here is derived from an EMBL/GenBank/DDBJ whole genome shotgun (WGS) entry which is preliminary data.</text>
</comment>
<sequence length="160" mass="17198">MADNINSEAIFNYPLYFEATSGTSKDEEVVRKRRSKAVSEFSVVMFQVVSDGRQVASGRVQRVHCWGLLAGNGAQLGCSRKNNETLSQLTLLEGAKPEPLSQLTSVEGAKPEPLSQLTSVEGAKPEPLSQLTSVEGAKPEPLSQLTSVEGAKPEPLSRLT</sequence>